<dbReference type="InterPro" id="IPR032675">
    <property type="entry name" value="LRR_dom_sf"/>
</dbReference>
<protein>
    <submittedName>
        <fullName evidence="4">Putative leucine-rich repeat domain, L domain-containing protein</fullName>
    </submittedName>
</protein>
<dbReference type="SUPFAM" id="SSF52058">
    <property type="entry name" value="L domain-like"/>
    <property type="match status" value="1"/>
</dbReference>
<dbReference type="AlphaFoldDB" id="A0A2P6S7Z3"/>
<dbReference type="Pfam" id="PF25019">
    <property type="entry name" value="LRR_R13L1-DRL21"/>
    <property type="match status" value="1"/>
</dbReference>
<dbReference type="EMBL" id="PDCK01000039">
    <property type="protein sequence ID" value="PRQ54811.1"/>
    <property type="molecule type" value="Genomic_DNA"/>
</dbReference>
<dbReference type="Gene3D" id="3.80.10.10">
    <property type="entry name" value="Ribonuclease Inhibitor"/>
    <property type="match status" value="1"/>
</dbReference>
<gene>
    <name evidence="4" type="ORF">RchiOBHm_Chr1g0317821</name>
</gene>
<name>A0A2P6S7Z3_ROSCH</name>
<evidence type="ECO:0000256" key="1">
    <source>
        <dbReference type="ARBA" id="ARBA00022614"/>
    </source>
</evidence>
<dbReference type="PANTHER" id="PTHR36766">
    <property type="entry name" value="PLANT BROAD-SPECTRUM MILDEW RESISTANCE PROTEIN RPW8"/>
    <property type="match status" value="1"/>
</dbReference>
<evidence type="ECO:0000259" key="3">
    <source>
        <dbReference type="Pfam" id="PF25019"/>
    </source>
</evidence>
<dbReference type="OMA" id="HLLTIFH"/>
<dbReference type="GO" id="GO:0006952">
    <property type="term" value="P:defense response"/>
    <property type="evidence" value="ECO:0007669"/>
    <property type="project" value="UniProtKB-KW"/>
</dbReference>
<keyword evidence="1" id="KW-0433">Leucine-rich repeat</keyword>
<sequence>MASPHVFTRLKSLGIGPFWEELDSFPALEVLPQLESLTIYGWLKLKSLHEQIQHLTSLTYLRIYWFEGVEAIPEWLGNLASLHLLTIFHCKNLMYLPSVQAMQRLTKLDSLSIYNCPLLRERCTA</sequence>
<keyword evidence="5" id="KW-1185">Reference proteome</keyword>
<feature type="domain" description="R13L1/DRL21-like LRR repeat region" evidence="3">
    <location>
        <begin position="49"/>
        <end position="114"/>
    </location>
</feature>
<comment type="caution">
    <text evidence="4">The sequence shown here is derived from an EMBL/GenBank/DDBJ whole genome shotgun (WGS) entry which is preliminary data.</text>
</comment>
<evidence type="ECO:0000313" key="4">
    <source>
        <dbReference type="EMBL" id="PRQ54811.1"/>
    </source>
</evidence>
<keyword evidence="2" id="KW-0611">Plant defense</keyword>
<proteinExistence type="predicted"/>
<evidence type="ECO:0000313" key="5">
    <source>
        <dbReference type="Proteomes" id="UP000238479"/>
    </source>
</evidence>
<evidence type="ECO:0000256" key="2">
    <source>
        <dbReference type="ARBA" id="ARBA00022821"/>
    </source>
</evidence>
<dbReference type="InterPro" id="IPR056789">
    <property type="entry name" value="LRR_R13L1-DRL21"/>
</dbReference>
<reference evidence="4 5" key="1">
    <citation type="journal article" date="2018" name="Nat. Genet.">
        <title>The Rosa genome provides new insights in the design of modern roses.</title>
        <authorList>
            <person name="Bendahmane M."/>
        </authorList>
    </citation>
    <scope>NUCLEOTIDE SEQUENCE [LARGE SCALE GENOMIC DNA]</scope>
    <source>
        <strain evidence="5">cv. Old Blush</strain>
    </source>
</reference>
<accession>A0A2P6S7Z3</accession>
<organism evidence="4 5">
    <name type="scientific">Rosa chinensis</name>
    <name type="common">China rose</name>
    <dbReference type="NCBI Taxonomy" id="74649"/>
    <lineage>
        <taxon>Eukaryota</taxon>
        <taxon>Viridiplantae</taxon>
        <taxon>Streptophyta</taxon>
        <taxon>Embryophyta</taxon>
        <taxon>Tracheophyta</taxon>
        <taxon>Spermatophyta</taxon>
        <taxon>Magnoliopsida</taxon>
        <taxon>eudicotyledons</taxon>
        <taxon>Gunneridae</taxon>
        <taxon>Pentapetalae</taxon>
        <taxon>rosids</taxon>
        <taxon>fabids</taxon>
        <taxon>Rosales</taxon>
        <taxon>Rosaceae</taxon>
        <taxon>Rosoideae</taxon>
        <taxon>Rosoideae incertae sedis</taxon>
        <taxon>Rosa</taxon>
    </lineage>
</organism>
<dbReference type="Proteomes" id="UP000238479">
    <property type="component" value="Chromosome 1"/>
</dbReference>
<dbReference type="Gramene" id="PRQ54811">
    <property type="protein sequence ID" value="PRQ54811"/>
    <property type="gene ID" value="RchiOBHm_Chr1g0317821"/>
</dbReference>
<dbReference type="PANTHER" id="PTHR36766:SF70">
    <property type="entry name" value="DISEASE RESISTANCE PROTEIN RGA4"/>
    <property type="match status" value="1"/>
</dbReference>